<proteinExistence type="predicted"/>
<gene>
    <name evidence="1" type="ORF">GCM10025862_00980</name>
    <name evidence="2" type="ORF">GCM10025862_39670</name>
</gene>
<dbReference type="RefSeq" id="WP_241443654.1">
    <property type="nucleotide sequence ID" value="NZ_BSUJ01000001.1"/>
</dbReference>
<reference evidence="1" key="1">
    <citation type="journal article" date="2014" name="Int. J. Syst. Evol. Microbiol.">
        <title>Complete genome of a new Firmicutes species belonging to the dominant human colonic microbiota ('Ruminococcus bicirculans') reveals two chromosomes and a selective capacity to utilize plant glucans.</title>
        <authorList>
            <consortium name="NISC Comparative Sequencing Program"/>
            <person name="Wegmann U."/>
            <person name="Louis P."/>
            <person name="Goesmann A."/>
            <person name="Henrissat B."/>
            <person name="Duncan S.H."/>
            <person name="Flint H.J."/>
        </authorList>
    </citation>
    <scope>NUCLEOTIDE SEQUENCE</scope>
    <source>
        <strain evidence="1">NBRC 105830</strain>
    </source>
</reference>
<evidence type="ECO:0000313" key="3">
    <source>
        <dbReference type="Proteomes" id="UP001157109"/>
    </source>
</evidence>
<evidence type="ECO:0000313" key="2">
    <source>
        <dbReference type="EMBL" id="GMA21946.1"/>
    </source>
</evidence>
<name>A0ABQ6HJ37_9MICO</name>
<dbReference type="EMBL" id="BSUJ01000001">
    <property type="protein sequence ID" value="GMA21946.1"/>
    <property type="molecule type" value="Genomic_DNA"/>
</dbReference>
<dbReference type="Gene3D" id="3.40.50.300">
    <property type="entry name" value="P-loop containing nucleotide triphosphate hydrolases"/>
    <property type="match status" value="1"/>
</dbReference>
<dbReference type="Proteomes" id="UP001157109">
    <property type="component" value="Unassembled WGS sequence"/>
</dbReference>
<dbReference type="EMBL" id="BSUJ01000001">
    <property type="protein sequence ID" value="GMA18077.1"/>
    <property type="molecule type" value="Genomic_DNA"/>
</dbReference>
<evidence type="ECO:0008006" key="4">
    <source>
        <dbReference type="Google" id="ProtNLM"/>
    </source>
</evidence>
<keyword evidence="3" id="KW-1185">Reference proteome</keyword>
<protein>
    <recommendedName>
        <fullName evidence="4">CobQ/CobB/MinD/ParA nucleotide binding domain-containing protein</fullName>
    </recommendedName>
</protein>
<comment type="caution">
    <text evidence="1">The sequence shown here is derived from an EMBL/GenBank/DDBJ whole genome shotgun (WGS) entry which is preliminary data.</text>
</comment>
<reference evidence="1" key="3">
    <citation type="submission" date="2023-02" db="EMBL/GenBank/DDBJ databases">
        <authorList>
            <person name="Sun Q."/>
            <person name="Mori K."/>
        </authorList>
    </citation>
    <scope>NUCLEOTIDE SEQUENCE</scope>
    <source>
        <strain evidence="1">NBRC 105830</strain>
    </source>
</reference>
<evidence type="ECO:0000313" key="1">
    <source>
        <dbReference type="EMBL" id="GMA18077.1"/>
    </source>
</evidence>
<dbReference type="SUPFAM" id="SSF52540">
    <property type="entry name" value="P-loop containing nucleoside triphosphate hydrolases"/>
    <property type="match status" value="1"/>
</dbReference>
<organism evidence="1 3">
    <name type="scientific">Arsenicicoccus piscis</name>
    <dbReference type="NCBI Taxonomy" id="673954"/>
    <lineage>
        <taxon>Bacteria</taxon>
        <taxon>Bacillati</taxon>
        <taxon>Actinomycetota</taxon>
        <taxon>Actinomycetes</taxon>
        <taxon>Micrococcales</taxon>
        <taxon>Intrasporangiaceae</taxon>
        <taxon>Arsenicicoccus</taxon>
    </lineage>
</organism>
<accession>A0ABQ6HJ37</accession>
<sequence length="274" mass="26850">MTRTIVPASPDPFAAVAPAAGGPPAAVVGVFGATGGLGVSCLAVALAVRLTHALSGEVALVDADPSGGGLDLLLGCEHEPGLRWSALAGVSGTVDGAGLVAQLPRAHGVAVLSHEVLDPLAAAQAPTADQLGAVVRGLATGASAVVVGGSRWPGPPGLVDHLDESVLLVGSGVHQLAAAAGLAVHASLPGFSGEPPGLVLRTAGRNAAAPERVAEHLDLPLLGTLGEDRGLDADLTNGLPPGHRARGALSSTATQVIDALALGPARRRRAGGRR</sequence>
<dbReference type="InterPro" id="IPR027417">
    <property type="entry name" value="P-loop_NTPase"/>
</dbReference>
<reference evidence="3" key="2">
    <citation type="journal article" date="2019" name="Int. J. Syst. Evol. Microbiol.">
        <title>The Global Catalogue of Microorganisms (GCM) 10K type strain sequencing project: providing services to taxonomists for standard genome sequencing and annotation.</title>
        <authorList>
            <consortium name="The Broad Institute Genomics Platform"/>
            <consortium name="The Broad Institute Genome Sequencing Center for Infectious Disease"/>
            <person name="Wu L."/>
            <person name="Ma J."/>
        </authorList>
    </citation>
    <scope>NUCLEOTIDE SEQUENCE [LARGE SCALE GENOMIC DNA]</scope>
    <source>
        <strain evidence="3">NBRC 105830</strain>
    </source>
</reference>